<evidence type="ECO:0000256" key="4">
    <source>
        <dbReference type="ARBA" id="ARBA00022840"/>
    </source>
</evidence>
<dbReference type="Pfam" id="PF00005">
    <property type="entry name" value="ABC_tran"/>
    <property type="match status" value="2"/>
</dbReference>
<dbReference type="CDD" id="cd03257">
    <property type="entry name" value="ABC_NikE_OppD_transporters"/>
    <property type="match status" value="2"/>
</dbReference>
<dbReference type="GO" id="GO:0005524">
    <property type="term" value="F:ATP binding"/>
    <property type="evidence" value="ECO:0007669"/>
    <property type="project" value="UniProtKB-KW"/>
</dbReference>
<evidence type="ECO:0000256" key="3">
    <source>
        <dbReference type="ARBA" id="ARBA00022741"/>
    </source>
</evidence>
<comment type="similarity">
    <text evidence="1">Belongs to the ABC transporter superfamily.</text>
</comment>
<protein>
    <submittedName>
        <fullName evidence="6">Glutathione import ATP-binding protein GsiA</fullName>
        <ecNumber evidence="6">3.6.3.-</ecNumber>
    </submittedName>
</protein>
<dbReference type="SMART" id="SM00382">
    <property type="entry name" value="AAA"/>
    <property type="match status" value="2"/>
</dbReference>
<dbReference type="PROSITE" id="PS00211">
    <property type="entry name" value="ABC_TRANSPORTER_1"/>
    <property type="match status" value="2"/>
</dbReference>
<comment type="caution">
    <text evidence="6">The sequence shown here is derived from an EMBL/GenBank/DDBJ whole genome shotgun (WGS) entry which is preliminary data.</text>
</comment>
<evidence type="ECO:0000313" key="6">
    <source>
        <dbReference type="EMBL" id="OXR46912.1"/>
    </source>
</evidence>
<dbReference type="AlphaFoldDB" id="A0A231HDL3"/>
<keyword evidence="6" id="KW-0378">Hydrolase</keyword>
<dbReference type="Proteomes" id="UP000215506">
    <property type="component" value="Unassembled WGS sequence"/>
</dbReference>
<proteinExistence type="inferred from homology"/>
<dbReference type="GO" id="GO:0055085">
    <property type="term" value="P:transmembrane transport"/>
    <property type="evidence" value="ECO:0007669"/>
    <property type="project" value="UniProtKB-ARBA"/>
</dbReference>
<dbReference type="RefSeq" id="WP_094023973.1">
    <property type="nucleotide sequence ID" value="NZ_NGAF01000001.1"/>
</dbReference>
<dbReference type="InterPro" id="IPR003593">
    <property type="entry name" value="AAA+_ATPase"/>
</dbReference>
<gene>
    <name evidence="6" type="primary">gsiA_1</name>
    <name evidence="6" type="ORF">B7C42_00026</name>
</gene>
<keyword evidence="3" id="KW-0547">Nucleotide-binding</keyword>
<dbReference type="InterPro" id="IPR003439">
    <property type="entry name" value="ABC_transporter-like_ATP-bd"/>
</dbReference>
<keyword evidence="7" id="KW-1185">Reference proteome</keyword>
<sequence length="555" mass="59421">MSDHSDTEPVEPLLRVRDLSVAFRAGRTEHAVLHHVDLDIAPGEIVALVGESGSGKSTLSRSVIGLLPSGGRVTGGSIRFAGRELTTASASALARLRGREIALVPQDPATSLNPVRTVGSQVAEIFRLHPDLSGVARPDAASIRKQSIALLDLVGIDRPDVRYDQYPHQLSGGMRQRVLLAIAFGLRPKLLIVDEPTSALDVTVQRQVLDVLDGLAHEFSVSVLLVTHNLAIATDRAHRVAVMRGGRAVETATVDDIIAHPGNPYSRELLRNAVAAHLSRPPRGRAGNAQPAVVVGDLGKVFDVGTEKLHAVRDVSFTVARGETFALVGESGSGKSTTAKLVLGLHTPSSGTVSVLGHDITAAKHRDRRELWRDIQLVYQNPQVSLDPRWNVERIVAEPLSSFGLVKGRAARRDRVREALDRVGLPAAVLDRRPRELSGGQQQRVALARALAVGARVLVLDEALSALDVVTQAQVLDLLHRLQDELELSYLFISHDLAVVRAIADSVAVMHQGRIVESGPVGQVLDNPTDPYTRGLVAAVPGHRLTDPTALAIGG</sequence>
<keyword evidence="2" id="KW-0813">Transport</keyword>
<evidence type="ECO:0000256" key="1">
    <source>
        <dbReference type="ARBA" id="ARBA00005417"/>
    </source>
</evidence>
<reference evidence="6 7" key="1">
    <citation type="submission" date="2017-07" db="EMBL/GenBank/DDBJ databases">
        <title>First draft Genome Sequence of Nocardia cerradoensis isolated from human infection.</title>
        <authorList>
            <person name="Carrasco G."/>
        </authorList>
    </citation>
    <scope>NUCLEOTIDE SEQUENCE [LARGE SCALE GENOMIC DNA]</scope>
    <source>
        <strain evidence="6 7">CNM20130759</strain>
    </source>
</reference>
<dbReference type="Gene3D" id="3.40.50.300">
    <property type="entry name" value="P-loop containing nucleotide triphosphate hydrolases"/>
    <property type="match status" value="2"/>
</dbReference>
<dbReference type="Pfam" id="PF08352">
    <property type="entry name" value="oligo_HPY"/>
    <property type="match status" value="1"/>
</dbReference>
<keyword evidence="4 6" id="KW-0067">ATP-binding</keyword>
<dbReference type="PANTHER" id="PTHR43776:SF7">
    <property type="entry name" value="D,D-DIPEPTIDE TRANSPORT ATP-BINDING PROTEIN DDPF-RELATED"/>
    <property type="match status" value="1"/>
</dbReference>
<dbReference type="PROSITE" id="PS50893">
    <property type="entry name" value="ABC_TRANSPORTER_2"/>
    <property type="match status" value="2"/>
</dbReference>
<dbReference type="NCBIfam" id="NF007739">
    <property type="entry name" value="PRK10419.1"/>
    <property type="match status" value="2"/>
</dbReference>
<organism evidence="6 7">
    <name type="scientific">Nocardia cerradoensis</name>
    <dbReference type="NCBI Taxonomy" id="85688"/>
    <lineage>
        <taxon>Bacteria</taxon>
        <taxon>Bacillati</taxon>
        <taxon>Actinomycetota</taxon>
        <taxon>Actinomycetes</taxon>
        <taxon>Mycobacteriales</taxon>
        <taxon>Nocardiaceae</taxon>
        <taxon>Nocardia</taxon>
    </lineage>
</organism>
<accession>A0A231HDL3</accession>
<dbReference type="EC" id="3.6.3.-" evidence="6"/>
<dbReference type="PANTHER" id="PTHR43776">
    <property type="entry name" value="TRANSPORT ATP-BINDING PROTEIN"/>
    <property type="match status" value="1"/>
</dbReference>
<dbReference type="GO" id="GO:0016887">
    <property type="term" value="F:ATP hydrolysis activity"/>
    <property type="evidence" value="ECO:0007669"/>
    <property type="project" value="InterPro"/>
</dbReference>
<dbReference type="InterPro" id="IPR050319">
    <property type="entry name" value="ABC_transp_ATP-bind"/>
</dbReference>
<dbReference type="InterPro" id="IPR017871">
    <property type="entry name" value="ABC_transporter-like_CS"/>
</dbReference>
<evidence type="ECO:0000256" key="2">
    <source>
        <dbReference type="ARBA" id="ARBA00022448"/>
    </source>
</evidence>
<evidence type="ECO:0000259" key="5">
    <source>
        <dbReference type="PROSITE" id="PS50893"/>
    </source>
</evidence>
<dbReference type="SUPFAM" id="SSF52540">
    <property type="entry name" value="P-loop containing nucleoside triphosphate hydrolases"/>
    <property type="match status" value="2"/>
</dbReference>
<dbReference type="NCBIfam" id="NF008453">
    <property type="entry name" value="PRK11308.1"/>
    <property type="match status" value="2"/>
</dbReference>
<feature type="domain" description="ABC transporter" evidence="5">
    <location>
        <begin position="293"/>
        <end position="537"/>
    </location>
</feature>
<dbReference type="InterPro" id="IPR027417">
    <property type="entry name" value="P-loop_NTPase"/>
</dbReference>
<evidence type="ECO:0000313" key="7">
    <source>
        <dbReference type="Proteomes" id="UP000215506"/>
    </source>
</evidence>
<dbReference type="EMBL" id="NGAF01000001">
    <property type="protein sequence ID" value="OXR46912.1"/>
    <property type="molecule type" value="Genomic_DNA"/>
</dbReference>
<dbReference type="GO" id="GO:0015833">
    <property type="term" value="P:peptide transport"/>
    <property type="evidence" value="ECO:0007669"/>
    <property type="project" value="InterPro"/>
</dbReference>
<dbReference type="InterPro" id="IPR013563">
    <property type="entry name" value="Oligopep_ABC_C"/>
</dbReference>
<name>A0A231HDL3_9NOCA</name>
<feature type="domain" description="ABC transporter" evidence="5">
    <location>
        <begin position="14"/>
        <end position="270"/>
    </location>
</feature>